<feature type="compositionally biased region" description="Basic and acidic residues" evidence="1">
    <location>
        <begin position="102"/>
        <end position="115"/>
    </location>
</feature>
<evidence type="ECO:0000313" key="3">
    <source>
        <dbReference type="Proteomes" id="UP000790833"/>
    </source>
</evidence>
<protein>
    <submittedName>
        <fullName evidence="2">Uncharacterized protein</fullName>
    </submittedName>
</protein>
<feature type="region of interest" description="Disordered" evidence="1">
    <location>
        <begin position="96"/>
        <end position="124"/>
    </location>
</feature>
<dbReference type="Proteomes" id="UP000790833">
    <property type="component" value="Unassembled WGS sequence"/>
</dbReference>
<organism evidence="2 3">
    <name type="scientific">Scheffersomyces spartinae</name>
    <dbReference type="NCBI Taxonomy" id="45513"/>
    <lineage>
        <taxon>Eukaryota</taxon>
        <taxon>Fungi</taxon>
        <taxon>Dikarya</taxon>
        <taxon>Ascomycota</taxon>
        <taxon>Saccharomycotina</taxon>
        <taxon>Pichiomycetes</taxon>
        <taxon>Debaryomycetaceae</taxon>
        <taxon>Scheffersomyces</taxon>
    </lineage>
</organism>
<keyword evidence="3" id="KW-1185">Reference proteome</keyword>
<accession>A0A9P7V7I9</accession>
<dbReference type="InterPro" id="IPR035946">
    <property type="entry name" value="YML108W-like_sf"/>
</dbReference>
<dbReference type="OrthoDB" id="4035606at2759"/>
<sequence length="124" mass="14476">MSDTEEFLEMEALDNPLRVIIVVQAEDVPDGDMEERMLDQIQLFEDMNQFFDTFDEQIAVPNESHIKYEVGLDGLVVIVVDTLELRDKALKFMDDYNSEITQPEREKENEGEKESSKKRKKNTD</sequence>
<dbReference type="AlphaFoldDB" id="A0A9P7V7I9"/>
<evidence type="ECO:0000256" key="1">
    <source>
        <dbReference type="SAM" id="MobiDB-lite"/>
    </source>
</evidence>
<dbReference type="GeneID" id="66114866"/>
<dbReference type="InterPro" id="IPR015080">
    <property type="entry name" value="DUF1892"/>
</dbReference>
<gene>
    <name evidence="2" type="ORF">KQ657_001492</name>
</gene>
<evidence type="ECO:0000313" key="2">
    <source>
        <dbReference type="EMBL" id="KAG7192709.1"/>
    </source>
</evidence>
<name>A0A9P7V7I9_9ASCO</name>
<proteinExistence type="predicted"/>
<dbReference type="SUPFAM" id="SSF89975">
    <property type="entry name" value="Hypothetical protein Yml108w"/>
    <property type="match status" value="1"/>
</dbReference>
<dbReference type="Pfam" id="PF08987">
    <property type="entry name" value="DUF1892"/>
    <property type="match status" value="1"/>
</dbReference>
<dbReference type="EMBL" id="JAHMUF010000016">
    <property type="protein sequence ID" value="KAG7192709.1"/>
    <property type="molecule type" value="Genomic_DNA"/>
</dbReference>
<dbReference type="RefSeq" id="XP_043048259.1">
    <property type="nucleotide sequence ID" value="XM_043192287.1"/>
</dbReference>
<reference evidence="2" key="1">
    <citation type="submission" date="2021-03" db="EMBL/GenBank/DDBJ databases">
        <authorList>
            <person name="Palmer J.M."/>
        </authorList>
    </citation>
    <scope>NUCLEOTIDE SEQUENCE</scope>
    <source>
        <strain evidence="2">ARV_011</strain>
    </source>
</reference>
<comment type="caution">
    <text evidence="2">The sequence shown here is derived from an EMBL/GenBank/DDBJ whole genome shotgun (WGS) entry which is preliminary data.</text>
</comment>
<dbReference type="Gene3D" id="3.10.20.250">
    <property type="entry name" value="YML108W-like"/>
    <property type="match status" value="1"/>
</dbReference>